<accession>Q86FC5</accession>
<dbReference type="Gene3D" id="1.10.1450.10">
    <property type="entry name" value="Tetraspanin"/>
    <property type="match status" value="1"/>
</dbReference>
<dbReference type="Pfam" id="PF00335">
    <property type="entry name" value="Tetraspanin"/>
    <property type="match status" value="1"/>
</dbReference>
<dbReference type="AlphaFoldDB" id="Q86FC5"/>
<keyword evidence="3 5" id="KW-1133">Transmembrane helix</keyword>
<evidence type="ECO:0000256" key="5">
    <source>
        <dbReference type="SAM" id="Phobius"/>
    </source>
</evidence>
<evidence type="ECO:0000256" key="4">
    <source>
        <dbReference type="ARBA" id="ARBA00023136"/>
    </source>
</evidence>
<dbReference type="CDD" id="cd03127">
    <property type="entry name" value="tetraspanin_LEL"/>
    <property type="match status" value="1"/>
</dbReference>
<feature type="transmembrane region" description="Helical" evidence="5">
    <location>
        <begin position="188"/>
        <end position="209"/>
    </location>
</feature>
<keyword evidence="2 5" id="KW-0812">Transmembrane</keyword>
<feature type="transmembrane region" description="Helical" evidence="5">
    <location>
        <begin position="12"/>
        <end position="31"/>
    </location>
</feature>
<feature type="transmembrane region" description="Helical" evidence="5">
    <location>
        <begin position="79"/>
        <end position="99"/>
    </location>
</feature>
<sequence length="230" mass="25866">MLLTQEYWRRLFILCNVFFVIFSIVLLALGIKQQITLNQFNVILQESKPSIFLIASISGGLGVLSACVGIFGLSTKQKLVIYVHIFALIVVILMEIGTATKVAAVDNQFTSDSLSTSIKNYEKDYKCQMQFDNLQSTFHCCGANSSKDYGTISRIRSFQANSCKYNALIFPKGCISVLNEFVQKYVDVLMYLCFVFGLFKPSTLVMSIMNMTKFDESNSLHVYHLDAATQ</sequence>
<evidence type="ECO:0000256" key="3">
    <source>
        <dbReference type="ARBA" id="ARBA00022989"/>
    </source>
</evidence>
<organism evidence="6">
    <name type="scientific">Schistosoma japonicum</name>
    <name type="common">Blood fluke</name>
    <dbReference type="NCBI Taxonomy" id="6182"/>
    <lineage>
        <taxon>Eukaryota</taxon>
        <taxon>Metazoa</taxon>
        <taxon>Spiralia</taxon>
        <taxon>Lophotrochozoa</taxon>
        <taxon>Platyhelminthes</taxon>
        <taxon>Trematoda</taxon>
        <taxon>Digenea</taxon>
        <taxon>Strigeidida</taxon>
        <taxon>Schistosomatoidea</taxon>
        <taxon>Schistosomatidae</taxon>
        <taxon>Schistosoma</taxon>
    </lineage>
</organism>
<keyword evidence="4 5" id="KW-0472">Membrane</keyword>
<name>Q86FC5_SCHJA</name>
<protein>
    <submittedName>
        <fullName evidence="6">Clone ZZD292 mRNA sequence</fullName>
    </submittedName>
</protein>
<dbReference type="InterPro" id="IPR018499">
    <property type="entry name" value="Tetraspanin/Peripherin"/>
</dbReference>
<comment type="subcellular location">
    <subcellularLocation>
        <location evidence="1">Membrane</location>
        <topology evidence="1">Multi-pass membrane protein</topology>
    </subcellularLocation>
</comment>
<feature type="transmembrane region" description="Helical" evidence="5">
    <location>
        <begin position="51"/>
        <end position="72"/>
    </location>
</feature>
<reference evidence="6" key="1">
    <citation type="journal article" date="2003" name="Nat. Genet.">
        <title>Evolutionary and biomedical implications of a Schistosoma japonicum complementary DNA resource.</title>
        <authorList>
            <person name="Hu W."/>
            <person name="Yan Q."/>
            <person name="Shen D.K."/>
            <person name="Liu F."/>
            <person name="Zhu Z.D."/>
            <person name="Song H.D."/>
            <person name="Xu X.R."/>
            <person name="Wang Z.J."/>
            <person name="Rong Y.P."/>
            <person name="Zeng L.C."/>
            <person name="Wu J."/>
            <person name="Zhang X."/>
            <person name="Wang J.J."/>
            <person name="Xu X.N."/>
            <person name="Wang S.Y."/>
            <person name="Fu G."/>
            <person name="Zhang X.L."/>
            <person name="Wang Z.Q."/>
            <person name="Brindley P.J."/>
            <person name="McManus D.P."/>
            <person name="Xue C.L."/>
            <person name="Feng Z."/>
            <person name="Chen Z."/>
            <person name="Han Z.G."/>
        </authorList>
    </citation>
    <scope>NUCLEOTIDE SEQUENCE</scope>
</reference>
<dbReference type="InterPro" id="IPR008952">
    <property type="entry name" value="Tetraspanin_EC2_sf"/>
</dbReference>
<evidence type="ECO:0000256" key="2">
    <source>
        <dbReference type="ARBA" id="ARBA00022692"/>
    </source>
</evidence>
<evidence type="ECO:0000313" key="6">
    <source>
        <dbReference type="EMBL" id="AAP05950.1"/>
    </source>
</evidence>
<proteinExistence type="evidence at transcript level"/>
<dbReference type="SUPFAM" id="SSF48652">
    <property type="entry name" value="Tetraspanin"/>
    <property type="match status" value="1"/>
</dbReference>
<evidence type="ECO:0000256" key="1">
    <source>
        <dbReference type="ARBA" id="ARBA00004141"/>
    </source>
</evidence>
<dbReference type="GO" id="GO:0016020">
    <property type="term" value="C:membrane"/>
    <property type="evidence" value="ECO:0007669"/>
    <property type="project" value="UniProtKB-SubCell"/>
</dbReference>
<dbReference type="EMBL" id="AY222938">
    <property type="protein sequence ID" value="AAP05950.1"/>
    <property type="molecule type" value="mRNA"/>
</dbReference>